<protein>
    <recommendedName>
        <fullName evidence="3">exo-alpha-sialidase</fullName>
        <ecNumber evidence="3">3.2.1.18</ecNumber>
    </recommendedName>
</protein>
<feature type="domain" description="Sialidase" evidence="11">
    <location>
        <begin position="568"/>
        <end position="771"/>
    </location>
</feature>
<reference evidence="12 13" key="1">
    <citation type="submission" date="2018-11" db="EMBL/GenBank/DDBJ databases">
        <title>Species Designations Belie Phenotypic and Genotypic Heterogeneity in Oral Streptococci.</title>
        <authorList>
            <person name="Velsko I."/>
        </authorList>
    </citation>
    <scope>NUCLEOTIDE SEQUENCE [LARGE SCALE GENOMIC DNA]</scope>
    <source>
        <strain evidence="12 13">BCC15</strain>
    </source>
</reference>
<dbReference type="SUPFAM" id="SSF50939">
    <property type="entry name" value="Sialidases"/>
    <property type="match status" value="1"/>
</dbReference>
<dbReference type="Gene3D" id="2.60.120.200">
    <property type="match status" value="1"/>
</dbReference>
<sequence>MKKNIKQYVTLGTVVVLSAFVANSVAAQETETSEVSTPELVQPVAPTTSISEVQHKSGNSSEVTGQPRTVETTVKDQSSTEDAISGVQPKSDNSSEITGQPRTVETTVKDQSSTEDAISGVQPKSDNSSEVTVQPRTVETTVKDRSSTAEETPVLEKNNVTLTGGGENVTNELKDKFTSGDFTVVIKYNQSSEKGLQALFGISNSKPGQQNSYVDVFLRDNGELGMEARDTSSNKNHLVSRPASVWGKYKQEAVTNTVAVVADSVKKTYSLYANGTKVVEKKVDNFLNIKDIKGIDYYMLGGVKRAGKTAFGFNGTLENIKFFNSALDEETVKKMTTNAVTGHLIYTANDTTGSNYFRIPVLYTFSNGRVFSSIDARYGGTHDFLNKINIATSYSDDNGKTWTKPKLTLAFDDFAPVPLEWPRDVGGRDLQISGGATYIDSVIVEKNNKQVLMFADVMPAGVSFREATRKDSGYKQIDGNYYLKLKKQGDTDYNYTIRENGTVYDDRTNRPTEFSVDKKFGIKQNGNYLTVEQYSVSFENNKKTEYRNGTKVHMNIFYKDALFKVVPTNYIAYISSNDHGESWSAPTLLPPIMGLNRNAPYLGPGRGIIESSTGRILIPSYTGKESAFIYSDDNGASWKVKVVPLPSSWSAEAQFVELSPGVIQAYMRTNNGKIAYLTSKDAGTTWSAPEYLNFVSNPSYGTQLSIINYSQLIDGKKAVILSTPNSTNGRKHGQISIGLINDDNTIDWRYHHDVDYSNYGYSYSTLTELPNHEIGLMFEKFDSWSRNELHMKNVVPYITFKIEDLKKN</sequence>
<evidence type="ECO:0000256" key="8">
    <source>
        <dbReference type="SAM" id="MobiDB-lite"/>
    </source>
</evidence>
<dbReference type="PANTHER" id="PTHR10628:SF30">
    <property type="entry name" value="EXO-ALPHA-SIALIDASE"/>
    <property type="match status" value="1"/>
</dbReference>
<dbReference type="RefSeq" id="WP_260467186.1">
    <property type="nucleotide sequence ID" value="NZ_RJNH01000014.1"/>
</dbReference>
<proteinExistence type="inferred from homology"/>
<keyword evidence="5" id="KW-0677">Repeat</keyword>
<dbReference type="InterPro" id="IPR026856">
    <property type="entry name" value="Sialidase_fam"/>
</dbReference>
<name>A0A3R9HRR8_STRMT</name>
<evidence type="ECO:0000259" key="11">
    <source>
        <dbReference type="Pfam" id="PF13088"/>
    </source>
</evidence>
<dbReference type="Pfam" id="PF02973">
    <property type="entry name" value="Sialidase"/>
    <property type="match status" value="1"/>
</dbReference>
<dbReference type="GO" id="GO:0005737">
    <property type="term" value="C:cytoplasm"/>
    <property type="evidence" value="ECO:0007669"/>
    <property type="project" value="TreeGrafter"/>
</dbReference>
<dbReference type="InterPro" id="IPR011040">
    <property type="entry name" value="Sialidase"/>
</dbReference>
<keyword evidence="6 12" id="KW-0378">Hydrolase</keyword>
<dbReference type="InterPro" id="IPR013320">
    <property type="entry name" value="ConA-like_dom_sf"/>
</dbReference>
<evidence type="ECO:0000313" key="13">
    <source>
        <dbReference type="Proteomes" id="UP000278653"/>
    </source>
</evidence>
<feature type="signal peptide" evidence="9">
    <location>
        <begin position="1"/>
        <end position="27"/>
    </location>
</feature>
<evidence type="ECO:0000256" key="2">
    <source>
        <dbReference type="ARBA" id="ARBA00009348"/>
    </source>
</evidence>
<dbReference type="Gene3D" id="2.40.220.10">
    <property type="entry name" value="Intramolecular Trans-sialidase, Domain 3"/>
    <property type="match status" value="1"/>
</dbReference>
<evidence type="ECO:0000256" key="3">
    <source>
        <dbReference type="ARBA" id="ARBA00012733"/>
    </source>
</evidence>
<dbReference type="Pfam" id="PF02012">
    <property type="entry name" value="BNR"/>
    <property type="match status" value="1"/>
</dbReference>
<dbReference type="InterPro" id="IPR036278">
    <property type="entry name" value="Sialidase_sf"/>
</dbReference>
<evidence type="ECO:0000259" key="10">
    <source>
        <dbReference type="Pfam" id="PF02973"/>
    </source>
</evidence>
<dbReference type="GO" id="GO:0004308">
    <property type="term" value="F:exo-alpha-sialidase activity"/>
    <property type="evidence" value="ECO:0007669"/>
    <property type="project" value="UniProtKB-EC"/>
</dbReference>
<dbReference type="PANTHER" id="PTHR10628">
    <property type="entry name" value="SIALIDASE"/>
    <property type="match status" value="1"/>
</dbReference>
<comment type="similarity">
    <text evidence="2">Belongs to the glycosyl hydrolase 33 family.</text>
</comment>
<evidence type="ECO:0000256" key="1">
    <source>
        <dbReference type="ARBA" id="ARBA00000427"/>
    </source>
</evidence>
<dbReference type="AlphaFoldDB" id="A0A3R9HRR8"/>
<evidence type="ECO:0000256" key="9">
    <source>
        <dbReference type="SAM" id="SignalP"/>
    </source>
</evidence>
<dbReference type="GO" id="GO:0016020">
    <property type="term" value="C:membrane"/>
    <property type="evidence" value="ECO:0007669"/>
    <property type="project" value="TreeGrafter"/>
</dbReference>
<evidence type="ECO:0000256" key="7">
    <source>
        <dbReference type="ARBA" id="ARBA00023295"/>
    </source>
</evidence>
<gene>
    <name evidence="12" type="primary">nanB</name>
    <name evidence="12" type="ORF">D8865_09400</name>
</gene>
<accession>A0A3R9HRR8</accession>
<evidence type="ECO:0000256" key="5">
    <source>
        <dbReference type="ARBA" id="ARBA00022737"/>
    </source>
</evidence>
<dbReference type="InterPro" id="IPR023364">
    <property type="entry name" value="Trans_sialidase_dom3"/>
</dbReference>
<organism evidence="12 13">
    <name type="scientific">Streptococcus mitis</name>
    <dbReference type="NCBI Taxonomy" id="28037"/>
    <lineage>
        <taxon>Bacteria</taxon>
        <taxon>Bacillati</taxon>
        <taxon>Bacillota</taxon>
        <taxon>Bacilli</taxon>
        <taxon>Lactobacillales</taxon>
        <taxon>Streptococcaceae</taxon>
        <taxon>Streptococcus</taxon>
        <taxon>Streptococcus mitis group</taxon>
    </lineage>
</organism>
<feature type="region of interest" description="Disordered" evidence="8">
    <location>
        <begin position="29"/>
        <end position="152"/>
    </location>
</feature>
<feature type="domain" description="Glycoside hydrolase family 33 N-terminal" evidence="10">
    <location>
        <begin position="166"/>
        <end position="337"/>
    </location>
</feature>
<evidence type="ECO:0000256" key="6">
    <source>
        <dbReference type="ARBA" id="ARBA00022801"/>
    </source>
</evidence>
<keyword evidence="7 12" id="KW-0326">Glycosidase</keyword>
<evidence type="ECO:0000256" key="4">
    <source>
        <dbReference type="ARBA" id="ARBA00022729"/>
    </source>
</evidence>
<dbReference type="InterPro" id="IPR004124">
    <property type="entry name" value="Glyco_hydro_33_N"/>
</dbReference>
<dbReference type="SUPFAM" id="SSF49899">
    <property type="entry name" value="Concanavalin A-like lectins/glucanases"/>
    <property type="match status" value="1"/>
</dbReference>
<feature type="compositionally biased region" description="Polar residues" evidence="8">
    <location>
        <begin position="45"/>
        <end position="140"/>
    </location>
</feature>
<dbReference type="CDD" id="cd15482">
    <property type="entry name" value="Sialidase_non-viral"/>
    <property type="match status" value="1"/>
</dbReference>
<dbReference type="Proteomes" id="UP000278653">
    <property type="component" value="Unassembled WGS sequence"/>
</dbReference>
<comment type="catalytic activity">
    <reaction evidence="1">
        <text>Hydrolysis of alpha-(2-&gt;3)-, alpha-(2-&gt;6)-, alpha-(2-&gt;8)- glycosidic linkages of terminal sialic acid residues in oligosaccharides, glycoproteins, glycolipids, colominic acid and synthetic substrates.</text>
        <dbReference type="EC" id="3.2.1.18"/>
    </reaction>
</comment>
<comment type="caution">
    <text evidence="12">The sequence shown here is derived from an EMBL/GenBank/DDBJ whole genome shotgun (WGS) entry which is preliminary data.</text>
</comment>
<feature type="chain" id="PRO_5018533461" description="exo-alpha-sialidase" evidence="9">
    <location>
        <begin position="28"/>
        <end position="808"/>
    </location>
</feature>
<dbReference type="EC" id="3.2.1.18" evidence="3"/>
<dbReference type="InterPro" id="IPR002860">
    <property type="entry name" value="BNR_rpt"/>
</dbReference>
<dbReference type="Gene3D" id="2.120.10.10">
    <property type="match status" value="1"/>
</dbReference>
<keyword evidence="4 9" id="KW-0732">Signal</keyword>
<dbReference type="GO" id="GO:0006689">
    <property type="term" value="P:ganglioside catabolic process"/>
    <property type="evidence" value="ECO:0007669"/>
    <property type="project" value="TreeGrafter"/>
</dbReference>
<dbReference type="EMBL" id="RJNH01000014">
    <property type="protein sequence ID" value="RSI59376.1"/>
    <property type="molecule type" value="Genomic_DNA"/>
</dbReference>
<dbReference type="GO" id="GO:0009313">
    <property type="term" value="P:oligosaccharide catabolic process"/>
    <property type="evidence" value="ECO:0007669"/>
    <property type="project" value="TreeGrafter"/>
</dbReference>
<evidence type="ECO:0000313" key="12">
    <source>
        <dbReference type="EMBL" id="RSI59376.1"/>
    </source>
</evidence>
<dbReference type="Pfam" id="PF13088">
    <property type="entry name" value="BNR_2"/>
    <property type="match status" value="1"/>
</dbReference>